<dbReference type="PANTHER" id="PTHR39210:SF1">
    <property type="entry name" value="HEPARIN-SULFATE LYASE"/>
    <property type="match status" value="1"/>
</dbReference>
<gene>
    <name evidence="6" type="ORF">HZI73_21220</name>
</gene>
<comment type="subcellular location">
    <subcellularLocation>
        <location evidence="1">Periplasm</location>
    </subcellularLocation>
</comment>
<dbReference type="KEGG" id="vpy:HZI73_21220"/>
<reference evidence="6" key="1">
    <citation type="submission" date="2020-07" db="EMBL/GenBank/DDBJ databases">
        <title>Vallitalea pronyensis genome.</title>
        <authorList>
            <person name="Postec A."/>
        </authorList>
    </citation>
    <scope>NUCLEOTIDE SEQUENCE</scope>
    <source>
        <strain evidence="6">FatNI3</strain>
    </source>
</reference>
<dbReference type="InterPro" id="IPR012480">
    <property type="entry name" value="Hepar_II_III_C"/>
</dbReference>
<protein>
    <submittedName>
        <fullName evidence="6">Heparinase II/III family protein</fullName>
    </submittedName>
</protein>
<dbReference type="PANTHER" id="PTHR39210">
    <property type="entry name" value="HEPARIN-SULFATE LYASE"/>
    <property type="match status" value="1"/>
</dbReference>
<dbReference type="GO" id="GO:0042597">
    <property type="term" value="C:periplasmic space"/>
    <property type="evidence" value="ECO:0007669"/>
    <property type="project" value="UniProtKB-SubCell"/>
</dbReference>
<keyword evidence="7" id="KW-1185">Reference proteome</keyword>
<feature type="domain" description="Heparinase II/III-like C-terminal" evidence="5">
    <location>
        <begin position="400"/>
        <end position="547"/>
    </location>
</feature>
<dbReference type="GO" id="GO:0016829">
    <property type="term" value="F:lyase activity"/>
    <property type="evidence" value="ECO:0007669"/>
    <property type="project" value="UniProtKB-KW"/>
</dbReference>
<organism evidence="6 7">
    <name type="scientific">Vallitalea pronyensis</name>
    <dbReference type="NCBI Taxonomy" id="1348613"/>
    <lineage>
        <taxon>Bacteria</taxon>
        <taxon>Bacillati</taxon>
        <taxon>Bacillota</taxon>
        <taxon>Clostridia</taxon>
        <taxon>Lachnospirales</taxon>
        <taxon>Vallitaleaceae</taxon>
        <taxon>Vallitalea</taxon>
    </lineage>
</organism>
<evidence type="ECO:0000256" key="2">
    <source>
        <dbReference type="ARBA" id="ARBA00022729"/>
    </source>
</evidence>
<dbReference type="RefSeq" id="WP_212695358.1">
    <property type="nucleotide sequence ID" value="NZ_CP058649.1"/>
</dbReference>
<evidence type="ECO:0000313" key="7">
    <source>
        <dbReference type="Proteomes" id="UP000683246"/>
    </source>
</evidence>
<dbReference type="Proteomes" id="UP000683246">
    <property type="component" value="Chromosome"/>
</dbReference>
<name>A0A8J8MMU8_9FIRM</name>
<dbReference type="Gene3D" id="2.70.98.70">
    <property type="match status" value="1"/>
</dbReference>
<dbReference type="Gene3D" id="1.50.10.100">
    <property type="entry name" value="Chondroitin AC/alginate lyase"/>
    <property type="match status" value="1"/>
</dbReference>
<accession>A0A8J8MMU8</accession>
<proteinExistence type="predicted"/>
<dbReference type="Pfam" id="PF07940">
    <property type="entry name" value="Hepar_II_III_C"/>
    <property type="match status" value="1"/>
</dbReference>
<keyword evidence="4" id="KW-0456">Lyase</keyword>
<dbReference type="EMBL" id="CP058649">
    <property type="protein sequence ID" value="QUI24665.1"/>
    <property type="molecule type" value="Genomic_DNA"/>
</dbReference>
<evidence type="ECO:0000256" key="4">
    <source>
        <dbReference type="ARBA" id="ARBA00023239"/>
    </source>
</evidence>
<evidence type="ECO:0000313" key="6">
    <source>
        <dbReference type="EMBL" id="QUI24665.1"/>
    </source>
</evidence>
<keyword evidence="3" id="KW-0574">Periplasm</keyword>
<evidence type="ECO:0000256" key="1">
    <source>
        <dbReference type="ARBA" id="ARBA00004418"/>
    </source>
</evidence>
<evidence type="ECO:0000259" key="5">
    <source>
        <dbReference type="Pfam" id="PF07940"/>
    </source>
</evidence>
<sequence>MEYFELNKLQSVLTHHEDYQRMIETMEKEVHAFGTNFHDDPSIISRWGHHYFCSKDGGLLIYNRETPTSHQCEICGHVYDNSPLLNGVWVYMYRNEAILNAWKAAFLYRLMNKDIYLDYVKNIIGFYVKHYQAFKLHNKEGAEYDHIEEMSWGCGRIMPQGLNESIFIIRMINALELVKDDIGDGFLENVYYDLFQPCFKLLQPQVDKIHNISCWLNSAIGMMGLFSQDDDMIDFAFCGTFNIRRQIREGVTADGFWYEGSIHYNFFTLEGITNLLLFSSVYDFDFGHEKHIIKRMFLSAYMYSFDNHQLPNPNDGWPNINLKSYSYIYCMAVKVFGEQSKVGNLLKNVLHANHKRGTFPLSKPYYYHNAISLERLLHVPGLVPSGAMPIHHEATNFITSHCAILKHKTINIFCKYGHNGPSHAHPDKMNIEVVIGEDCLSRDLSNSGYGNALCNEWHRMSVSHNTVVVDGKNHVSMEAGECLAFQSNSIDTRVRDVYPGVDYRRKLELFDNGYTDEFQVDSEKEHTYDFFFHVEGELMSKHTTEPASLGYKDNGYQHIRDVQRVIADESMIHLDWKIGSQILTSSIQLNQQALFVGRSPDNPVTSSRTTIIIRAKAKQARYQLKWTLKKEV</sequence>
<keyword evidence="2" id="KW-0732">Signal</keyword>
<dbReference type="AlphaFoldDB" id="A0A8J8MMU8"/>
<evidence type="ECO:0000256" key="3">
    <source>
        <dbReference type="ARBA" id="ARBA00022764"/>
    </source>
</evidence>
<dbReference type="SUPFAM" id="SSF48230">
    <property type="entry name" value="Chondroitin AC/alginate lyase"/>
    <property type="match status" value="1"/>
</dbReference>
<dbReference type="InterPro" id="IPR008929">
    <property type="entry name" value="Chondroitin_lyas"/>
</dbReference>